<comment type="caution">
    <text evidence="2">The sequence shown here is derived from an EMBL/GenBank/DDBJ whole genome shotgun (WGS) entry which is preliminary data.</text>
</comment>
<organism evidence="2 3">
    <name type="scientific">Lysinibacillus parviboronicapiens</name>
    <dbReference type="NCBI Taxonomy" id="436516"/>
    <lineage>
        <taxon>Bacteria</taxon>
        <taxon>Bacillati</taxon>
        <taxon>Bacillota</taxon>
        <taxon>Bacilli</taxon>
        <taxon>Bacillales</taxon>
        <taxon>Bacillaceae</taxon>
        <taxon>Lysinibacillus</taxon>
    </lineage>
</organism>
<dbReference type="RefSeq" id="WP_354472364.1">
    <property type="nucleotide sequence ID" value="NZ_JBEPSB010000018.1"/>
</dbReference>
<name>A0ABV2PMK4_9BACI</name>
<protein>
    <recommendedName>
        <fullName evidence="1">Phage neck terminator protein gp12-like domain-containing protein</fullName>
    </recommendedName>
</protein>
<dbReference type="NCBIfam" id="NF047498">
    <property type="entry name" value="LIC_12616_fam"/>
    <property type="match status" value="1"/>
</dbReference>
<keyword evidence="3" id="KW-1185">Reference proteome</keyword>
<sequence>MITKIKAIRRQLASDCTTTIIRADQTGDLPILPYATYKIIGDRKGTGREDVSYVSKTDALEETRVEERNATISFNTYGTTHDNSFEVATKLRKWFVLGGPLYLDEWNVAIVSISDVQNRTTFLVDSYDEKWGFDVIIRYLDTDEHEIDYFDKVETEIIRNRE</sequence>
<feature type="domain" description="Phage neck terminator protein gp12-like" evidence="1">
    <location>
        <begin position="7"/>
        <end position="158"/>
    </location>
</feature>
<evidence type="ECO:0000259" key="1">
    <source>
        <dbReference type="Pfam" id="PF23961"/>
    </source>
</evidence>
<dbReference type="EMBL" id="JBEPSB010000018">
    <property type="protein sequence ID" value="MET4562180.1"/>
    <property type="molecule type" value="Genomic_DNA"/>
</dbReference>
<accession>A0ABV2PMK4</accession>
<evidence type="ECO:0000313" key="3">
    <source>
        <dbReference type="Proteomes" id="UP001549363"/>
    </source>
</evidence>
<dbReference type="InterPro" id="IPR057087">
    <property type="entry name" value="Gp12-like"/>
</dbReference>
<evidence type="ECO:0000313" key="2">
    <source>
        <dbReference type="EMBL" id="MET4562180.1"/>
    </source>
</evidence>
<proteinExistence type="predicted"/>
<gene>
    <name evidence="2" type="ORF">ABIA69_003366</name>
</gene>
<reference evidence="2 3" key="1">
    <citation type="submission" date="2024-06" db="EMBL/GenBank/DDBJ databases">
        <title>Sorghum-associated microbial communities from plants grown in Nebraska, USA.</title>
        <authorList>
            <person name="Schachtman D."/>
        </authorList>
    </citation>
    <scope>NUCLEOTIDE SEQUENCE [LARGE SCALE GENOMIC DNA]</scope>
    <source>
        <strain evidence="2 3">736</strain>
    </source>
</reference>
<dbReference type="Pfam" id="PF23961">
    <property type="entry name" value="Phage_tail_terminator_9"/>
    <property type="match status" value="1"/>
</dbReference>
<dbReference type="Proteomes" id="UP001549363">
    <property type="component" value="Unassembled WGS sequence"/>
</dbReference>